<evidence type="ECO:0000313" key="3">
    <source>
        <dbReference type="Proteomes" id="UP000244441"/>
    </source>
</evidence>
<dbReference type="InterPro" id="IPR008972">
    <property type="entry name" value="Cupredoxin"/>
</dbReference>
<evidence type="ECO:0000313" key="2">
    <source>
        <dbReference type="EMBL" id="AWB67987.1"/>
    </source>
</evidence>
<evidence type="ECO:0000256" key="1">
    <source>
        <dbReference type="SAM" id="SignalP"/>
    </source>
</evidence>
<reference evidence="2 3" key="1">
    <citation type="submission" date="2018-01" db="EMBL/GenBank/DDBJ databases">
        <title>Genome sequence of a Cantenovulum-like bacteria.</title>
        <authorList>
            <person name="Tan W.R."/>
            <person name="Lau N.-S."/>
            <person name="Go F."/>
            <person name="Amirul A.-A.A."/>
        </authorList>
    </citation>
    <scope>NUCLEOTIDE SEQUENCE [LARGE SCALE GENOMIC DNA]</scope>
    <source>
        <strain evidence="2 3">CCB-QB4</strain>
    </source>
</reference>
<dbReference type="EMBL" id="CP026604">
    <property type="protein sequence ID" value="AWB67987.1"/>
    <property type="molecule type" value="Genomic_DNA"/>
</dbReference>
<accession>A0A2S0VUT6</accession>
<dbReference type="OrthoDB" id="9772097at2"/>
<dbReference type="Gene3D" id="2.60.40.420">
    <property type="entry name" value="Cupredoxins - blue copper proteins"/>
    <property type="match status" value="1"/>
</dbReference>
<keyword evidence="1" id="KW-0732">Signal</keyword>
<name>A0A2S0VUT6_9ALTE</name>
<dbReference type="Proteomes" id="UP000244441">
    <property type="component" value="Chromosome"/>
</dbReference>
<feature type="signal peptide" evidence="1">
    <location>
        <begin position="1"/>
        <end position="20"/>
    </location>
</feature>
<dbReference type="SUPFAM" id="SSF49503">
    <property type="entry name" value="Cupredoxins"/>
    <property type="match status" value="1"/>
</dbReference>
<protein>
    <recommendedName>
        <fullName evidence="4">Methylamine utilization protein</fullName>
    </recommendedName>
</protein>
<organism evidence="2 3">
    <name type="scientific">Saccharobesus litoralis</name>
    <dbReference type="NCBI Taxonomy" id="2172099"/>
    <lineage>
        <taxon>Bacteria</taxon>
        <taxon>Pseudomonadati</taxon>
        <taxon>Pseudomonadota</taxon>
        <taxon>Gammaproteobacteria</taxon>
        <taxon>Alteromonadales</taxon>
        <taxon>Alteromonadaceae</taxon>
        <taxon>Saccharobesus</taxon>
    </lineage>
</organism>
<dbReference type="RefSeq" id="WP_108604052.1">
    <property type="nucleotide sequence ID" value="NZ_CP026604.1"/>
</dbReference>
<feature type="chain" id="PRO_5015695474" description="Methylamine utilization protein" evidence="1">
    <location>
        <begin position="21"/>
        <end position="206"/>
    </location>
</feature>
<gene>
    <name evidence="2" type="ORF">C2869_16840</name>
</gene>
<dbReference type="KEGG" id="cate:C2869_16840"/>
<proteinExistence type="predicted"/>
<evidence type="ECO:0008006" key="4">
    <source>
        <dbReference type="Google" id="ProtNLM"/>
    </source>
</evidence>
<keyword evidence="3" id="KW-1185">Reference proteome</keyword>
<dbReference type="AlphaFoldDB" id="A0A2S0VUT6"/>
<sequence>MNKIIVIVLAFCFTSVSAMAGTLTLTLTFDKRPPYAGLAYLNDGGNFSNAPIDQTNKAFISNAYIVTPNSKVDFVNSDDIDHNIYANSPTHNVKFDLGLLQPKQSITLSNSDWPTDAVIRIGCKIHPKMKSYIANVASSNSQVIAFDNKTKTYTVTLDNVSVANAPFALWLPGYDPIKVNIKQGETKSLKLMKRGKSKGTGSLSYQ</sequence>